<dbReference type="Proteomes" id="UP000294847">
    <property type="component" value="Chromosome 4"/>
</dbReference>
<dbReference type="PANTHER" id="PTHR30344">
    <property type="entry name" value="6-PHOSPHOGLUCONOLACTONASE-RELATED"/>
    <property type="match status" value="1"/>
</dbReference>
<evidence type="ECO:0000256" key="1">
    <source>
        <dbReference type="ARBA" id="ARBA00005564"/>
    </source>
</evidence>
<protein>
    <recommendedName>
        <fullName evidence="5">6-phosphogluconolactonase</fullName>
    </recommendedName>
</protein>
<evidence type="ECO:0000256" key="2">
    <source>
        <dbReference type="SAM" id="SignalP"/>
    </source>
</evidence>
<dbReference type="Gene3D" id="2.130.10.10">
    <property type="entry name" value="YVTN repeat-like/Quinoprotein amine dehydrogenase"/>
    <property type="match status" value="1"/>
</dbReference>
<dbReference type="InterPro" id="IPR011048">
    <property type="entry name" value="Haem_d1_sf"/>
</dbReference>
<dbReference type="PANTHER" id="PTHR30344:SF1">
    <property type="entry name" value="6-PHOSPHOGLUCONOLACTONASE"/>
    <property type="match status" value="1"/>
</dbReference>
<reference evidence="3 4" key="1">
    <citation type="journal article" date="2019" name="Mol. Biol. Evol.">
        <title>Blast fungal genomes show frequent chromosomal changes, gene gains and losses, and effector gene turnover.</title>
        <authorList>
            <person name="Gomez Luciano L.B."/>
            <person name="Jason Tsai I."/>
            <person name="Chuma I."/>
            <person name="Tosa Y."/>
            <person name="Chen Y.H."/>
            <person name="Li J.Y."/>
            <person name="Li M.Y."/>
            <person name="Jade Lu M.Y."/>
            <person name="Nakayashiki H."/>
            <person name="Li W.H."/>
        </authorList>
    </citation>
    <scope>NUCLEOTIDE SEQUENCE [LARGE SCALE GENOMIC DNA]</scope>
    <source>
        <strain evidence="3">MZ5-1-6</strain>
    </source>
</reference>
<evidence type="ECO:0000313" key="3">
    <source>
        <dbReference type="EMBL" id="QBZ61137.1"/>
    </source>
</evidence>
<evidence type="ECO:0000313" key="4">
    <source>
        <dbReference type="Proteomes" id="UP000294847"/>
    </source>
</evidence>
<gene>
    <name evidence="3" type="ORF">PoMZ_08083</name>
</gene>
<feature type="signal peptide" evidence="2">
    <location>
        <begin position="1"/>
        <end position="34"/>
    </location>
</feature>
<organism evidence="3 4">
    <name type="scientific">Pyricularia oryzae</name>
    <name type="common">Rice blast fungus</name>
    <name type="synonym">Magnaporthe oryzae</name>
    <dbReference type="NCBI Taxonomy" id="318829"/>
    <lineage>
        <taxon>Eukaryota</taxon>
        <taxon>Fungi</taxon>
        <taxon>Dikarya</taxon>
        <taxon>Ascomycota</taxon>
        <taxon>Pezizomycotina</taxon>
        <taxon>Sordariomycetes</taxon>
        <taxon>Sordariomycetidae</taxon>
        <taxon>Magnaporthales</taxon>
        <taxon>Pyriculariaceae</taxon>
        <taxon>Pyricularia</taxon>
    </lineage>
</organism>
<dbReference type="InterPro" id="IPR015943">
    <property type="entry name" value="WD40/YVTN_repeat-like_dom_sf"/>
</dbReference>
<evidence type="ECO:0008006" key="5">
    <source>
        <dbReference type="Google" id="ProtNLM"/>
    </source>
</evidence>
<comment type="similarity">
    <text evidence="1">Belongs to the cycloisomerase 2 family.</text>
</comment>
<dbReference type="SUPFAM" id="SSF51004">
    <property type="entry name" value="C-terminal (heme d1) domain of cytochrome cd1-nitrite reductase"/>
    <property type="match status" value="1"/>
</dbReference>
<keyword evidence="2" id="KW-0732">Signal</keyword>
<name>A0A4P7NGS1_PYROR</name>
<dbReference type="AlphaFoldDB" id="A0A4P7NGS1"/>
<dbReference type="InterPro" id="IPR019405">
    <property type="entry name" value="Lactonase_7-beta_prop"/>
</dbReference>
<dbReference type="Pfam" id="PF10282">
    <property type="entry name" value="Lactonase"/>
    <property type="match status" value="1"/>
</dbReference>
<dbReference type="EMBL" id="CP034207">
    <property type="protein sequence ID" value="QBZ61137.1"/>
    <property type="molecule type" value="Genomic_DNA"/>
</dbReference>
<dbReference type="InterPro" id="IPR050282">
    <property type="entry name" value="Cycloisomerase_2"/>
</dbReference>
<feature type="chain" id="PRO_5020929887" description="6-phosphogluconolactonase" evidence="2">
    <location>
        <begin position="35"/>
        <end position="443"/>
    </location>
</feature>
<accession>A0A4P7NGS1</accession>
<sequence>MTRSSRIIIQHPKIVMLPTSLYLLLSAAVGGAVAGPVYTRQANATAAKQKVIIGGGSINKISIAQFDGAKFNILKSAALPVQGAPTWLAFKEPNFLYSVNENGVELSLFTVDTKTNDIKFVKSVNGSAGVVHLEFNKDKTRMVGASFGKGTIDVWKLAADGTPELLGKPIATNSTGATLGPNKARQEAPHAHQSVLDNSGRFFFVNDLGLDTITIVDSKDDKFKIADSIKVSPGCGPRHGAFYPATGDATHYLLVCEMLNTVIVNKLNYTGNAGNKDKEGVPTVQPIQLISTFGEKNPPNPKAVPGAGEIAVAADGKSVYVSNRLSFDPDLKQKGRDSIAQFKATLAGEAKNLVLSFDNSVDSQGAVPRMFSLSADKDQAVLFGTNQNAGNGIAAFERSKDSGKLSLIKGSEIDYAVFATDANKDKPGFGPQFIAGIPSTVGK</sequence>
<proteinExistence type="inferred from homology"/>
<dbReference type="GO" id="GO:0017057">
    <property type="term" value="F:6-phosphogluconolactonase activity"/>
    <property type="evidence" value="ECO:0007669"/>
    <property type="project" value="TreeGrafter"/>
</dbReference>